<proteinExistence type="predicted"/>
<evidence type="ECO:0000313" key="5">
    <source>
        <dbReference type="Proteomes" id="UP001190640"/>
    </source>
</evidence>
<evidence type="ECO:0000313" key="6">
    <source>
        <dbReference type="RefSeq" id="XP_054825985.1"/>
    </source>
</evidence>
<dbReference type="FunFam" id="3.80.10.10:FF:001222">
    <property type="entry name" value="Leucine rich repeat protein 1"/>
    <property type="match status" value="1"/>
</dbReference>
<dbReference type="KEGG" id="emc:129323472"/>
<dbReference type="RefSeq" id="XP_054825985.1">
    <property type="nucleotide sequence ID" value="XM_054970010.1"/>
</dbReference>
<organism evidence="5 6">
    <name type="scientific">Eublepharis macularius</name>
    <name type="common">Leopard gecko</name>
    <name type="synonym">Cyrtodactylus macularius</name>
    <dbReference type="NCBI Taxonomy" id="481883"/>
    <lineage>
        <taxon>Eukaryota</taxon>
        <taxon>Metazoa</taxon>
        <taxon>Chordata</taxon>
        <taxon>Craniata</taxon>
        <taxon>Vertebrata</taxon>
        <taxon>Euteleostomi</taxon>
        <taxon>Lepidosauria</taxon>
        <taxon>Squamata</taxon>
        <taxon>Bifurcata</taxon>
        <taxon>Gekkota</taxon>
        <taxon>Eublepharidae</taxon>
        <taxon>Eublepharinae</taxon>
        <taxon>Eublepharis</taxon>
    </lineage>
</organism>
<dbReference type="InterPro" id="IPR032675">
    <property type="entry name" value="LRR_dom_sf"/>
</dbReference>
<dbReference type="Pfam" id="PF25344">
    <property type="entry name" value="PH_LRR1"/>
    <property type="match status" value="1"/>
</dbReference>
<dbReference type="PANTHER" id="PTHR48051">
    <property type="match status" value="1"/>
</dbReference>
<dbReference type="PANTHER" id="PTHR48051:SF52">
    <property type="entry name" value="LEUCINE-RICH REPEAT PROTEIN 1"/>
    <property type="match status" value="1"/>
</dbReference>
<dbReference type="Pfam" id="PF12799">
    <property type="entry name" value="LRR_4"/>
    <property type="match status" value="1"/>
</dbReference>
<dbReference type="AlphaFoldDB" id="A0AA97IUT2"/>
<protein>
    <submittedName>
        <fullName evidence="6">Leucine-rich repeat protein 1</fullName>
    </submittedName>
</protein>
<dbReference type="SUPFAM" id="SSF52058">
    <property type="entry name" value="L domain-like"/>
    <property type="match status" value="1"/>
</dbReference>
<dbReference type="InterPro" id="IPR057437">
    <property type="entry name" value="PIF1/LRR1_PH"/>
</dbReference>
<feature type="domain" description="PIF1/LRR1 pleckstrin homology" evidence="4">
    <location>
        <begin position="1"/>
        <end position="117"/>
    </location>
</feature>
<evidence type="ECO:0000256" key="1">
    <source>
        <dbReference type="ARBA" id="ARBA00022614"/>
    </source>
</evidence>
<sequence>MRLPCEAAVLSRLLPSAGLRGLGRAARALLSLGKPPGGGGVWLLVSTARDRPGTKYQLRENVEQLFTKFVEEGKATIRLKEPAVDICLSKADASLLKAFLSAVKLANHRTNEESLTLSALVPPKASEVEKPKTRMIITSRKDYPLTRNFPYSLEHLQASYCKLARIDMRMLCLRSLRKLDLSHNCIKKLPATVGDLTCLQELNLHNNQLEKFSVALCNSTLRKSLHSLDLSQNKIRALPAQFCQLQELTHLKLDDNELIRLPFKIGLLKQLRFLSAARNKLPFLPDGFAKLSLENLDLFGNPFEQPRPLIPDIQLKIPLTLLEYSARATVNFRIPYGPHVLPSHLCDDLDMSKTCQCGGACLSCFIQTTVTMNLHSVAHTVVLVDNMGGTEAPTLRYFCSLTCYSRFLDRHLQSIR</sequence>
<keyword evidence="2" id="KW-0677">Repeat</keyword>
<dbReference type="Proteomes" id="UP001190640">
    <property type="component" value="Chromosome 2"/>
</dbReference>
<dbReference type="InterPro" id="IPR003591">
    <property type="entry name" value="Leu-rich_rpt_typical-subtyp"/>
</dbReference>
<dbReference type="PROSITE" id="PS51450">
    <property type="entry name" value="LRR"/>
    <property type="match status" value="2"/>
</dbReference>
<dbReference type="InterPro" id="IPR050216">
    <property type="entry name" value="LRR_domain-containing"/>
</dbReference>
<dbReference type="InterPro" id="IPR025875">
    <property type="entry name" value="Leu-rich_rpt_4"/>
</dbReference>
<dbReference type="GO" id="GO:0005737">
    <property type="term" value="C:cytoplasm"/>
    <property type="evidence" value="ECO:0007669"/>
    <property type="project" value="TreeGrafter"/>
</dbReference>
<accession>A0AA97IUT2</accession>
<name>A0AA97IUT2_EUBMA</name>
<reference evidence="6" key="1">
    <citation type="submission" date="2025-08" db="UniProtKB">
        <authorList>
            <consortium name="RefSeq"/>
        </authorList>
    </citation>
    <scope>IDENTIFICATION</scope>
    <source>
        <tissue evidence="6">Blood</tissue>
    </source>
</reference>
<evidence type="ECO:0000256" key="3">
    <source>
        <dbReference type="ARBA" id="ARBA00023242"/>
    </source>
</evidence>
<dbReference type="Pfam" id="PF00560">
    <property type="entry name" value="LRR_1"/>
    <property type="match status" value="1"/>
</dbReference>
<dbReference type="Gene3D" id="3.80.10.10">
    <property type="entry name" value="Ribonuclease Inhibitor"/>
    <property type="match status" value="2"/>
</dbReference>
<dbReference type="InterPro" id="IPR001611">
    <property type="entry name" value="Leu-rich_rpt"/>
</dbReference>
<keyword evidence="5" id="KW-1185">Reference proteome</keyword>
<keyword evidence="1" id="KW-0433">Leucine-rich repeat</keyword>
<evidence type="ECO:0000256" key="2">
    <source>
        <dbReference type="ARBA" id="ARBA00022737"/>
    </source>
</evidence>
<dbReference type="GeneID" id="129323472"/>
<evidence type="ECO:0000259" key="4">
    <source>
        <dbReference type="Pfam" id="PF25344"/>
    </source>
</evidence>
<keyword evidence="3" id="KW-0539">Nucleus</keyword>
<gene>
    <name evidence="6" type="primary">LRR1</name>
</gene>
<dbReference type="SMART" id="SM00369">
    <property type="entry name" value="LRR_TYP"/>
    <property type="match status" value="5"/>
</dbReference>
<dbReference type="CTD" id="122769"/>